<keyword evidence="4" id="KW-1185">Reference proteome</keyword>
<dbReference type="PANTHER" id="PTHR46444">
    <property type="entry name" value="DCD (DEVELOPMENT AND CELL DEATH) DOMAIN PROTEIN-RELATED"/>
    <property type="match status" value="1"/>
</dbReference>
<dbReference type="InParanoid" id="A0A1Q3B877"/>
<dbReference type="SMART" id="SM00767">
    <property type="entry name" value="DCD"/>
    <property type="match status" value="1"/>
</dbReference>
<dbReference type="OrthoDB" id="1920894at2759"/>
<gene>
    <name evidence="3" type="ORF">CFOL_v3_07716</name>
</gene>
<proteinExistence type="predicted"/>
<evidence type="ECO:0000259" key="2">
    <source>
        <dbReference type="PROSITE" id="PS51222"/>
    </source>
</evidence>
<dbReference type="AlphaFoldDB" id="A0A1Q3B877"/>
<feature type="region of interest" description="Disordered" evidence="1">
    <location>
        <begin position="346"/>
        <end position="397"/>
    </location>
</feature>
<feature type="region of interest" description="Disordered" evidence="1">
    <location>
        <begin position="1"/>
        <end position="207"/>
    </location>
</feature>
<dbReference type="InterPro" id="IPR013989">
    <property type="entry name" value="Dev_and_cell_death_domain"/>
</dbReference>
<dbReference type="Proteomes" id="UP000187406">
    <property type="component" value="Unassembled WGS sequence"/>
</dbReference>
<organism evidence="3 4">
    <name type="scientific">Cephalotus follicularis</name>
    <name type="common">Albany pitcher plant</name>
    <dbReference type="NCBI Taxonomy" id="3775"/>
    <lineage>
        <taxon>Eukaryota</taxon>
        <taxon>Viridiplantae</taxon>
        <taxon>Streptophyta</taxon>
        <taxon>Embryophyta</taxon>
        <taxon>Tracheophyta</taxon>
        <taxon>Spermatophyta</taxon>
        <taxon>Magnoliopsida</taxon>
        <taxon>eudicotyledons</taxon>
        <taxon>Gunneridae</taxon>
        <taxon>Pentapetalae</taxon>
        <taxon>rosids</taxon>
        <taxon>fabids</taxon>
        <taxon>Oxalidales</taxon>
        <taxon>Cephalotaceae</taxon>
        <taxon>Cephalotus</taxon>
    </lineage>
</organism>
<feature type="compositionally biased region" description="Basic and acidic residues" evidence="1">
    <location>
        <begin position="181"/>
        <end position="207"/>
    </location>
</feature>
<feature type="compositionally biased region" description="Basic and acidic residues" evidence="1">
    <location>
        <begin position="355"/>
        <end position="378"/>
    </location>
</feature>
<sequence>MEQENTKVKAANAVEASIKSQSSEIEKQKSAQVKSKFAKKATASDTKKGKNALQVRKQIRKKKIRVLEGNIKTINNEQQDGKKLTSKVESDVKNATNKERCENNEEKTSESNKKQKKHKAEKKLDGPENSTKNNQEQDGKKLISREESQQKIATGKEFTEKNEEKNRESSKSSKKLRAAKKHVEPEKSSRNLNIKEKRNGMERSENDKREKLGGLIFMCSAKTKPDCFRYRVMGVSMSKKDIVLSIKPGLKIFLYDFDLRLMYGIYQASSSGGMKLEPEAFGGAFPVQVRFSVHSDCYPLSESTFKRAIKENYNERQKFKTELTVKQVRKLMDLFRPAALHSTALPIRSPPSSTIRDRDVYEGARESRRNSSREKFTRDPYANGDARGYPVSSHGRDQHIEYGAVASTHRDENTHSLYLTEKEYRAYGLQGERKNLAHPHQGHHIVPSMETLQSGHEREYVLRQPDPVHPHTVPLS</sequence>
<evidence type="ECO:0000313" key="3">
    <source>
        <dbReference type="EMBL" id="GAV64198.1"/>
    </source>
</evidence>
<name>A0A1Q3B877_CEPFO</name>
<protein>
    <submittedName>
        <fullName evidence="3">Dev_Cell_Death domain-containing protein</fullName>
    </submittedName>
</protein>
<comment type="caution">
    <text evidence="3">The sequence shown here is derived from an EMBL/GenBank/DDBJ whole genome shotgun (WGS) entry which is preliminary data.</text>
</comment>
<feature type="compositionally biased region" description="Basic and acidic residues" evidence="1">
    <location>
        <begin position="79"/>
        <end position="113"/>
    </location>
</feature>
<accession>A0A1Q3B877</accession>
<feature type="domain" description="DCD" evidence="2">
    <location>
        <begin position="210"/>
        <end position="337"/>
    </location>
</feature>
<dbReference type="Pfam" id="PF10539">
    <property type="entry name" value="Dev_Cell_Death"/>
    <property type="match status" value="1"/>
</dbReference>
<reference evidence="4" key="1">
    <citation type="submission" date="2016-04" db="EMBL/GenBank/DDBJ databases">
        <title>Cephalotus genome sequencing.</title>
        <authorList>
            <person name="Fukushima K."/>
            <person name="Hasebe M."/>
            <person name="Fang X."/>
        </authorList>
    </citation>
    <scope>NUCLEOTIDE SEQUENCE [LARGE SCALE GENOMIC DNA]</scope>
    <source>
        <strain evidence="4">cv. St1</strain>
    </source>
</reference>
<dbReference type="EMBL" id="BDDD01000337">
    <property type="protein sequence ID" value="GAV64198.1"/>
    <property type="molecule type" value="Genomic_DNA"/>
</dbReference>
<dbReference type="FunCoup" id="A0A1Q3B877">
    <property type="interactions" value="894"/>
</dbReference>
<dbReference type="PANTHER" id="PTHR46444:SF3">
    <property type="entry name" value="DCD (DEVELOPMENT AND CELL DEATH) DOMAIN PROTEIN"/>
    <property type="match status" value="1"/>
</dbReference>
<feature type="compositionally biased region" description="Basic and acidic residues" evidence="1">
    <location>
        <begin position="157"/>
        <end position="171"/>
    </location>
</feature>
<evidence type="ECO:0000313" key="4">
    <source>
        <dbReference type="Proteomes" id="UP000187406"/>
    </source>
</evidence>
<dbReference type="PROSITE" id="PS51222">
    <property type="entry name" value="DCD"/>
    <property type="match status" value="1"/>
</dbReference>
<feature type="compositionally biased region" description="Basic and acidic residues" evidence="1">
    <location>
        <begin position="135"/>
        <end position="149"/>
    </location>
</feature>
<evidence type="ECO:0000256" key="1">
    <source>
        <dbReference type="SAM" id="MobiDB-lite"/>
    </source>
</evidence>